<comment type="caution">
    <text evidence="3">The sequence shown here is derived from an EMBL/GenBank/DDBJ whole genome shotgun (WGS) entry which is preliminary data.</text>
</comment>
<feature type="compositionally biased region" description="Low complexity" evidence="1">
    <location>
        <begin position="85"/>
        <end position="97"/>
    </location>
</feature>
<name>A0AAN6SMS4_9PEZI</name>
<evidence type="ECO:0000313" key="4">
    <source>
        <dbReference type="Proteomes" id="UP001303115"/>
    </source>
</evidence>
<keyword evidence="2" id="KW-1133">Transmembrane helix</keyword>
<feature type="compositionally biased region" description="Polar residues" evidence="1">
    <location>
        <begin position="66"/>
        <end position="77"/>
    </location>
</feature>
<keyword evidence="2" id="KW-0812">Transmembrane</keyword>
<proteinExistence type="predicted"/>
<evidence type="ECO:0000256" key="1">
    <source>
        <dbReference type="SAM" id="MobiDB-lite"/>
    </source>
</evidence>
<reference evidence="4" key="1">
    <citation type="journal article" date="2023" name="Mol. Phylogenet. Evol.">
        <title>Genome-scale phylogeny and comparative genomics of the fungal order Sordariales.</title>
        <authorList>
            <person name="Hensen N."/>
            <person name="Bonometti L."/>
            <person name="Westerberg I."/>
            <person name="Brannstrom I.O."/>
            <person name="Guillou S."/>
            <person name="Cros-Aarteil S."/>
            <person name="Calhoun S."/>
            <person name="Haridas S."/>
            <person name="Kuo A."/>
            <person name="Mondo S."/>
            <person name="Pangilinan J."/>
            <person name="Riley R."/>
            <person name="LaButti K."/>
            <person name="Andreopoulos B."/>
            <person name="Lipzen A."/>
            <person name="Chen C."/>
            <person name="Yan M."/>
            <person name="Daum C."/>
            <person name="Ng V."/>
            <person name="Clum A."/>
            <person name="Steindorff A."/>
            <person name="Ohm R.A."/>
            <person name="Martin F."/>
            <person name="Silar P."/>
            <person name="Natvig D.O."/>
            <person name="Lalanne C."/>
            <person name="Gautier V."/>
            <person name="Ament-Velasquez S.L."/>
            <person name="Kruys A."/>
            <person name="Hutchinson M.I."/>
            <person name="Powell A.J."/>
            <person name="Barry K."/>
            <person name="Miller A.N."/>
            <person name="Grigoriev I.V."/>
            <person name="Debuchy R."/>
            <person name="Gladieux P."/>
            <person name="Hiltunen Thoren M."/>
            <person name="Johannesson H."/>
        </authorList>
    </citation>
    <scope>NUCLEOTIDE SEQUENCE [LARGE SCALE GENOMIC DNA]</scope>
    <source>
        <strain evidence="4">CBS 284.82</strain>
    </source>
</reference>
<keyword evidence="4" id="KW-1185">Reference proteome</keyword>
<accession>A0AAN6SMS4</accession>
<feature type="region of interest" description="Disordered" evidence="1">
    <location>
        <begin position="66"/>
        <end position="97"/>
    </location>
</feature>
<feature type="non-terminal residue" evidence="3">
    <location>
        <position position="97"/>
    </location>
</feature>
<protein>
    <submittedName>
        <fullName evidence="3">Uncharacterized protein</fullName>
    </submittedName>
</protein>
<evidence type="ECO:0000313" key="3">
    <source>
        <dbReference type="EMBL" id="KAK4033072.1"/>
    </source>
</evidence>
<feature type="transmembrane region" description="Helical" evidence="2">
    <location>
        <begin position="37"/>
        <end position="61"/>
    </location>
</feature>
<gene>
    <name evidence="3" type="ORF">C8A01DRAFT_40488</name>
</gene>
<evidence type="ECO:0000256" key="2">
    <source>
        <dbReference type="SAM" id="Phobius"/>
    </source>
</evidence>
<keyword evidence="2" id="KW-0472">Membrane</keyword>
<dbReference type="Proteomes" id="UP001303115">
    <property type="component" value="Unassembled WGS sequence"/>
</dbReference>
<sequence length="97" mass="10365">MALLLPGLLYALILLALTGIAIYEHITITTLSLPVSPALTILTILLPLLAPIATFSTPALFKSNPPNNTRTLANARNGTHKRHPLPNILTTPLLPTL</sequence>
<dbReference type="AlphaFoldDB" id="A0AAN6SMS4"/>
<organism evidence="3 4">
    <name type="scientific">Parachaetomium inaequale</name>
    <dbReference type="NCBI Taxonomy" id="2588326"/>
    <lineage>
        <taxon>Eukaryota</taxon>
        <taxon>Fungi</taxon>
        <taxon>Dikarya</taxon>
        <taxon>Ascomycota</taxon>
        <taxon>Pezizomycotina</taxon>
        <taxon>Sordariomycetes</taxon>
        <taxon>Sordariomycetidae</taxon>
        <taxon>Sordariales</taxon>
        <taxon>Chaetomiaceae</taxon>
        <taxon>Parachaetomium</taxon>
    </lineage>
</organism>
<dbReference type="EMBL" id="MU854554">
    <property type="protein sequence ID" value="KAK4033072.1"/>
    <property type="molecule type" value="Genomic_DNA"/>
</dbReference>